<name>A0ABR7F498_9FIRM</name>
<reference evidence="2 3" key="1">
    <citation type="submission" date="2020-08" db="EMBL/GenBank/DDBJ databases">
        <title>Genome public.</title>
        <authorList>
            <person name="Liu C."/>
            <person name="Sun Q."/>
        </authorList>
    </citation>
    <scope>NUCLEOTIDE SEQUENCE [LARGE SCALE GENOMIC DNA]</scope>
    <source>
        <strain evidence="2 3">BX4</strain>
    </source>
</reference>
<evidence type="ECO:0000256" key="1">
    <source>
        <dbReference type="SAM" id="MobiDB-lite"/>
    </source>
</evidence>
<sequence>MQEQLTQAQSAYEQAVENEENTNKQNSNSIDNASDSVEDTGKWEKINRFELKSAPVAYLKIEPSGDMVEIYSPDDNNGYCRVDKSYYKIPTEVYDYIMSKIK</sequence>
<feature type="region of interest" description="Disordered" evidence="1">
    <location>
        <begin position="1"/>
        <end position="39"/>
    </location>
</feature>
<accession>A0ABR7F498</accession>
<keyword evidence="3" id="KW-1185">Reference proteome</keyword>
<gene>
    <name evidence="2" type="ORF">H8S00_10600</name>
</gene>
<evidence type="ECO:0000313" key="2">
    <source>
        <dbReference type="EMBL" id="MBC5668435.1"/>
    </source>
</evidence>
<feature type="compositionally biased region" description="Polar residues" evidence="1">
    <location>
        <begin position="23"/>
        <end position="35"/>
    </location>
</feature>
<protein>
    <submittedName>
        <fullName evidence="2">Uncharacterized protein</fullName>
    </submittedName>
</protein>
<dbReference type="RefSeq" id="WP_118589935.1">
    <property type="nucleotide sequence ID" value="NZ_JACOOZ010000007.1"/>
</dbReference>
<comment type="caution">
    <text evidence="2">The sequence shown here is derived from an EMBL/GenBank/DDBJ whole genome shotgun (WGS) entry which is preliminary data.</text>
</comment>
<feature type="compositionally biased region" description="Polar residues" evidence="1">
    <location>
        <begin position="1"/>
        <end position="12"/>
    </location>
</feature>
<proteinExistence type="predicted"/>
<dbReference type="EMBL" id="JACOOZ010000007">
    <property type="protein sequence ID" value="MBC5668435.1"/>
    <property type="molecule type" value="Genomic_DNA"/>
</dbReference>
<organism evidence="2 3">
    <name type="scientific">Eubacterium segne</name>
    <dbReference type="NCBI Taxonomy" id="2763045"/>
    <lineage>
        <taxon>Bacteria</taxon>
        <taxon>Bacillati</taxon>
        <taxon>Bacillota</taxon>
        <taxon>Clostridia</taxon>
        <taxon>Eubacteriales</taxon>
        <taxon>Eubacteriaceae</taxon>
        <taxon>Eubacterium</taxon>
    </lineage>
</organism>
<dbReference type="Proteomes" id="UP000597877">
    <property type="component" value="Unassembled WGS sequence"/>
</dbReference>
<evidence type="ECO:0000313" key="3">
    <source>
        <dbReference type="Proteomes" id="UP000597877"/>
    </source>
</evidence>